<accession>A0A835T2F7</accession>
<proteinExistence type="predicted"/>
<evidence type="ECO:0000313" key="3">
    <source>
        <dbReference type="Proteomes" id="UP000650467"/>
    </source>
</evidence>
<reference evidence="2" key="1">
    <citation type="journal article" date="2020" name="bioRxiv">
        <title>Comparative genomics of Chlamydomonas.</title>
        <authorList>
            <person name="Craig R.J."/>
            <person name="Hasan A.R."/>
            <person name="Ness R.W."/>
            <person name="Keightley P.D."/>
        </authorList>
    </citation>
    <scope>NUCLEOTIDE SEQUENCE</scope>
    <source>
        <strain evidence="2">SAG 7.73</strain>
    </source>
</reference>
<gene>
    <name evidence="2" type="ORF">HXX76_009763</name>
</gene>
<comment type="caution">
    <text evidence="2">The sequence shown here is derived from an EMBL/GenBank/DDBJ whole genome shotgun (WGS) entry which is preliminary data.</text>
</comment>
<feature type="region of interest" description="Disordered" evidence="1">
    <location>
        <begin position="56"/>
        <end position="78"/>
    </location>
</feature>
<dbReference type="Proteomes" id="UP000650467">
    <property type="component" value="Unassembled WGS sequence"/>
</dbReference>
<feature type="compositionally biased region" description="Low complexity" evidence="1">
    <location>
        <begin position="56"/>
        <end position="68"/>
    </location>
</feature>
<protein>
    <submittedName>
        <fullName evidence="2">Uncharacterized protein</fullName>
    </submittedName>
</protein>
<evidence type="ECO:0000313" key="2">
    <source>
        <dbReference type="EMBL" id="KAG2431235.1"/>
    </source>
</evidence>
<sequence length="316" mass="31452">MPPRFRWHSTVRGRNITRASALLPVYARAAASHCDDPEARRAALQRALQYKQQLQQAAAPTTAVAGATSSRSGLLREWPDEDLQQQAPPVALRRAAPATTVHGGGSVTVDTGGPTPPVVASQHPSQQPPQAAALAAALAAAAAAASCGGGGGGGLCFDALDVLLDQIDKMDAAMLAGIGPVSEAAAGEQGGLIDDALMAELLGPAPAEPQPAAQIQQMPVQVVDDAAACAAAAGVRIVGRASGLGAASLRPAVPATAAASRRGHLAAGGAGNSSSALAYPAGDGVVVTDAHCTLGLREADMQQVLGGGGWMRTATC</sequence>
<name>A0A835T2F7_CHLIN</name>
<dbReference type="EMBL" id="JAEHOC010000025">
    <property type="protein sequence ID" value="KAG2431235.1"/>
    <property type="molecule type" value="Genomic_DNA"/>
</dbReference>
<evidence type="ECO:0000256" key="1">
    <source>
        <dbReference type="SAM" id="MobiDB-lite"/>
    </source>
</evidence>
<dbReference type="AlphaFoldDB" id="A0A835T2F7"/>
<keyword evidence="3" id="KW-1185">Reference proteome</keyword>
<organism evidence="2 3">
    <name type="scientific">Chlamydomonas incerta</name>
    <dbReference type="NCBI Taxonomy" id="51695"/>
    <lineage>
        <taxon>Eukaryota</taxon>
        <taxon>Viridiplantae</taxon>
        <taxon>Chlorophyta</taxon>
        <taxon>core chlorophytes</taxon>
        <taxon>Chlorophyceae</taxon>
        <taxon>CS clade</taxon>
        <taxon>Chlamydomonadales</taxon>
        <taxon>Chlamydomonadaceae</taxon>
        <taxon>Chlamydomonas</taxon>
    </lineage>
</organism>